<keyword evidence="1" id="KW-0472">Membrane</keyword>
<feature type="domain" description="Serine aminopeptidase S33" evidence="2">
    <location>
        <begin position="65"/>
        <end position="172"/>
    </location>
</feature>
<dbReference type="InterPro" id="IPR029058">
    <property type="entry name" value="AB_hydrolase_fold"/>
</dbReference>
<gene>
    <name evidence="3" type="ORF">CJO77_23380</name>
</gene>
<dbReference type="Proteomes" id="UP000261758">
    <property type="component" value="Plasmid unnamed"/>
</dbReference>
<protein>
    <submittedName>
        <fullName evidence="3">Alpha/beta hydrolase</fullName>
    </submittedName>
</protein>
<dbReference type="Gene3D" id="3.40.50.1820">
    <property type="entry name" value="alpha/beta hydrolase"/>
    <property type="match status" value="1"/>
</dbReference>
<evidence type="ECO:0000259" key="2">
    <source>
        <dbReference type="Pfam" id="PF12146"/>
    </source>
</evidence>
<reference evidence="3 4" key="1">
    <citation type="submission" date="2017-08" db="EMBL/GenBank/DDBJ databases">
        <title>Genome sequences of Ralstonia solanacearum Species Complex (RSSC) isolated from Potato bacterial wilts in Korea.</title>
        <authorList>
            <person name="Cho H."/>
            <person name="Song E.-S."/>
            <person name="Lee Y.K."/>
            <person name="Lee S."/>
            <person name="Lee S.-W."/>
            <person name="Jo A."/>
            <person name="Kim J.-G."/>
            <person name="Hwang I."/>
        </authorList>
    </citation>
    <scope>NUCLEOTIDE SEQUENCE [LARGE SCALE GENOMIC DNA]</scope>
    <source>
        <strain evidence="3 4">T98</strain>
        <plasmid evidence="3 4">unnamed</plasmid>
    </source>
</reference>
<evidence type="ECO:0000313" key="4">
    <source>
        <dbReference type="Proteomes" id="UP000261758"/>
    </source>
</evidence>
<evidence type="ECO:0000256" key="1">
    <source>
        <dbReference type="SAM" id="Phobius"/>
    </source>
</evidence>
<keyword evidence="3" id="KW-0378">Hydrolase</keyword>
<dbReference type="PANTHER" id="PTHR12277">
    <property type="entry name" value="ALPHA/BETA HYDROLASE DOMAIN-CONTAINING PROTEIN"/>
    <property type="match status" value="1"/>
</dbReference>
<dbReference type="GO" id="GO:0016787">
    <property type="term" value="F:hydrolase activity"/>
    <property type="evidence" value="ECO:0007669"/>
    <property type="project" value="UniProtKB-KW"/>
</dbReference>
<geneLocation type="plasmid" evidence="3 4">
    <name>unnamed</name>
</geneLocation>
<proteinExistence type="predicted"/>
<dbReference type="EMBL" id="CP022760">
    <property type="protein sequence ID" value="AXV84434.1"/>
    <property type="molecule type" value="Genomic_DNA"/>
</dbReference>
<dbReference type="Pfam" id="PF12146">
    <property type="entry name" value="Hydrolase_4"/>
    <property type="match status" value="1"/>
</dbReference>
<dbReference type="AlphaFoldDB" id="A0AAD0SBR1"/>
<keyword evidence="1" id="KW-0812">Transmembrane</keyword>
<keyword evidence="3" id="KW-0614">Plasmid</keyword>
<accession>A0AAD0SBR1</accession>
<dbReference type="PANTHER" id="PTHR12277:SF79">
    <property type="entry name" value="XAA-PRO DIPEPTIDYL-PEPTIDASE-RELATED"/>
    <property type="match status" value="1"/>
</dbReference>
<dbReference type="InterPro" id="IPR022742">
    <property type="entry name" value="Hydrolase_4"/>
</dbReference>
<evidence type="ECO:0000313" key="3">
    <source>
        <dbReference type="EMBL" id="AXV84434.1"/>
    </source>
</evidence>
<organism evidence="3 4">
    <name type="scientific">Ralstonia solanacearum</name>
    <name type="common">Pseudomonas solanacearum</name>
    <dbReference type="NCBI Taxonomy" id="305"/>
    <lineage>
        <taxon>Bacteria</taxon>
        <taxon>Pseudomonadati</taxon>
        <taxon>Pseudomonadota</taxon>
        <taxon>Betaproteobacteria</taxon>
        <taxon>Burkholderiales</taxon>
        <taxon>Burkholderiaceae</taxon>
        <taxon>Ralstonia</taxon>
        <taxon>Ralstonia solanacearum species complex</taxon>
    </lineage>
</organism>
<dbReference type="RefSeq" id="WP_118870759.1">
    <property type="nucleotide sequence ID" value="NZ_CP022760.1"/>
</dbReference>
<keyword evidence="1" id="KW-1133">Transmembrane helix</keyword>
<dbReference type="SUPFAM" id="SSF53474">
    <property type="entry name" value="alpha/beta-Hydrolases"/>
    <property type="match status" value="1"/>
</dbReference>
<name>A0AAD0SBR1_RALSL</name>
<sequence>MNVTWLMLRLTVACLTVFAGVALLPDRLIYFPEKAAIEDLASDGLRAWPTPEAFRGLVAEPAGAVRGTAIVFHGNAGHAGHRSVYAAALTRLGLRVILAEYPGYGPRDGALGEERLVADAQQTIALAHRLYGTPLLLIGESLGAGVVASAGAREHDKIAGMLLITPWDRLEHVAAYHYPWLPVKWLLHDRYDSVTHLASFDRPVVIVIAENDSIVPARFGEALYNALAGPKQRMVVKAADHNDWMGHVDDTWWQEAIGFLLAPAH</sequence>
<feature type="transmembrane region" description="Helical" evidence="1">
    <location>
        <begin position="6"/>
        <end position="24"/>
    </location>
</feature>